<dbReference type="AlphaFoldDB" id="A0A3R8R265"/>
<dbReference type="EMBL" id="PQNK01000007">
    <property type="protein sequence ID" value="RRO86729.1"/>
    <property type="molecule type" value="Genomic_DNA"/>
</dbReference>
<evidence type="ECO:0000313" key="2">
    <source>
        <dbReference type="EMBL" id="RRO86729.1"/>
    </source>
</evidence>
<evidence type="ECO:0000313" key="3">
    <source>
        <dbReference type="Proteomes" id="UP000276526"/>
    </source>
</evidence>
<comment type="caution">
    <text evidence="2">The sequence shown here is derived from an EMBL/GenBank/DDBJ whole genome shotgun (WGS) entry which is preliminary data.</text>
</comment>
<dbReference type="Pfam" id="PF11271">
    <property type="entry name" value="PorA"/>
    <property type="match status" value="1"/>
</dbReference>
<accession>A0A3R8R265</accession>
<evidence type="ECO:0008006" key="4">
    <source>
        <dbReference type="Google" id="ProtNLM"/>
    </source>
</evidence>
<organism evidence="2 3">
    <name type="scientific">Corynebacterium bovis</name>
    <dbReference type="NCBI Taxonomy" id="36808"/>
    <lineage>
        <taxon>Bacteria</taxon>
        <taxon>Bacillati</taxon>
        <taxon>Actinomycetota</taxon>
        <taxon>Actinomycetes</taxon>
        <taxon>Mycobacteriales</taxon>
        <taxon>Corynebacteriaceae</taxon>
        <taxon>Corynebacterium</taxon>
    </lineage>
</organism>
<dbReference type="Proteomes" id="UP000276526">
    <property type="component" value="Unassembled WGS sequence"/>
</dbReference>
<dbReference type="RefSeq" id="WP_125173109.1">
    <property type="nucleotide sequence ID" value="NZ_JAPJOD010000026.1"/>
</dbReference>
<name>A0A3R8R265_9CORY</name>
<sequence length="395" mass="43552">MKKLLTTAAIIVGTALLVICVAVPAYVVPRGKVLPKDIDSHTVTDPVGGIVLDPAALAAGRPAADRRRSPECAGDTPRISCFIATDVPLQSRTQLTAREPSSRKQVTVEATTELTRTDAPADRASLGGTVDRVTLDRETRFPVNEPVSTLTATDPTGTRRTETPRFIRSGLDYRFPADTEKKAYPYFDTTVLRNKDIDFVDEEKRDGETVYRFEQTVVPTEMYPALEAMLRSDGSLSDGDRAMLDPLRHTAPAAAWGLDRAEVPGWSATDPRGPDVRMSRYYTVNRTVLVQPDTGIIVDDAEDVWVYYARDDAEARRFATPERRGQELRSPRRTVLEFPARWDRATQDEQMALAKDGLRALAVGEEVIPWAAGILGVLALVAAWAVHRPRRGARG</sequence>
<dbReference type="InterPro" id="IPR021424">
    <property type="entry name" value="PorA"/>
</dbReference>
<keyword evidence="1" id="KW-0472">Membrane</keyword>
<reference evidence="2 3" key="1">
    <citation type="submission" date="2018-01" db="EMBL/GenBank/DDBJ databases">
        <title>Twenty Corynebacterium bovis Genomes.</title>
        <authorList>
            <person name="Gulvik C.A."/>
        </authorList>
    </citation>
    <scope>NUCLEOTIDE SEQUENCE [LARGE SCALE GENOMIC DNA]</scope>
    <source>
        <strain evidence="2 3">F6900</strain>
    </source>
</reference>
<proteinExistence type="predicted"/>
<keyword evidence="1" id="KW-1133">Transmembrane helix</keyword>
<protein>
    <recommendedName>
        <fullName evidence="4">DUF3068 domain-containing protein</fullName>
    </recommendedName>
</protein>
<keyword evidence="1" id="KW-0812">Transmembrane</keyword>
<feature type="transmembrane region" description="Helical" evidence="1">
    <location>
        <begin position="367"/>
        <end position="386"/>
    </location>
</feature>
<evidence type="ECO:0000256" key="1">
    <source>
        <dbReference type="SAM" id="Phobius"/>
    </source>
</evidence>
<gene>
    <name evidence="2" type="ORF">CXF48_05485</name>
</gene>